<evidence type="ECO:0000313" key="2">
    <source>
        <dbReference type="Proteomes" id="UP000003711"/>
    </source>
</evidence>
<dbReference type="Proteomes" id="UP000003711">
    <property type="component" value="Unassembled WGS sequence"/>
</dbReference>
<protein>
    <submittedName>
        <fullName evidence="1">Uncharacterized protein</fullName>
    </submittedName>
</protein>
<sequence>MIKIFFQALFSSCKHLIYKILYSKKISLISIQLDVFIRNIFFTNIGVH</sequence>
<name>E2NIM7_9BACE</name>
<accession>E2NIM7</accession>
<comment type="caution">
    <text evidence="1">The sequence shown here is derived from an EMBL/GenBank/DDBJ whole genome shotgun (WGS) entry which is preliminary data.</text>
</comment>
<dbReference type="HOGENOM" id="CLU_3149246_0_0_10"/>
<gene>
    <name evidence="1" type="ORF">BACCELL_04160</name>
</gene>
<evidence type="ECO:0000313" key="1">
    <source>
        <dbReference type="EMBL" id="EEF88245.1"/>
    </source>
</evidence>
<reference evidence="1 2" key="2">
    <citation type="submission" date="2009-01" db="EMBL/GenBank/DDBJ databases">
        <title>Draft genome sequence of Bacteroides cellulosilyticus (DSM 14838).</title>
        <authorList>
            <person name="Sudarsanam P."/>
            <person name="Ley R."/>
            <person name="Guruge J."/>
            <person name="Turnbaugh P.J."/>
            <person name="Mahowald M."/>
            <person name="Liep D."/>
            <person name="Gordon J."/>
        </authorList>
    </citation>
    <scope>NUCLEOTIDE SEQUENCE [LARGE SCALE GENOMIC DNA]</scope>
    <source>
        <strain evidence="1 2">DSM 14838</strain>
    </source>
</reference>
<organism evidence="1 2">
    <name type="scientific">Bacteroides cellulosilyticus DSM 14838</name>
    <dbReference type="NCBI Taxonomy" id="537012"/>
    <lineage>
        <taxon>Bacteria</taxon>
        <taxon>Pseudomonadati</taxon>
        <taxon>Bacteroidota</taxon>
        <taxon>Bacteroidia</taxon>
        <taxon>Bacteroidales</taxon>
        <taxon>Bacteroidaceae</taxon>
        <taxon>Bacteroides</taxon>
    </lineage>
</organism>
<dbReference type="EMBL" id="ACCH01000316">
    <property type="protein sequence ID" value="EEF88245.1"/>
    <property type="molecule type" value="Genomic_DNA"/>
</dbReference>
<reference evidence="1 2" key="1">
    <citation type="submission" date="2008-12" db="EMBL/GenBank/DDBJ databases">
        <authorList>
            <person name="Fulton L."/>
            <person name="Clifton S."/>
            <person name="Fulton B."/>
            <person name="Xu J."/>
            <person name="Minx P."/>
            <person name="Pepin K.H."/>
            <person name="Johnson M."/>
            <person name="Bhonagiri V."/>
            <person name="Nash W.E."/>
            <person name="Mardis E.R."/>
            <person name="Wilson R.K."/>
        </authorList>
    </citation>
    <scope>NUCLEOTIDE SEQUENCE [LARGE SCALE GENOMIC DNA]</scope>
    <source>
        <strain evidence="1 2">DSM 14838</strain>
    </source>
</reference>
<dbReference type="AlphaFoldDB" id="E2NIM7"/>
<proteinExistence type="predicted"/>